<dbReference type="EMBL" id="BAABFB010000072">
    <property type="protein sequence ID" value="GAA4488159.1"/>
    <property type="molecule type" value="Genomic_DNA"/>
</dbReference>
<evidence type="ECO:0000256" key="1">
    <source>
        <dbReference type="ARBA" id="ARBA00023125"/>
    </source>
</evidence>
<organism evidence="4 5">
    <name type="scientific">Rhodococcus olei</name>
    <dbReference type="NCBI Taxonomy" id="2161675"/>
    <lineage>
        <taxon>Bacteria</taxon>
        <taxon>Bacillati</taxon>
        <taxon>Actinomycetota</taxon>
        <taxon>Actinomycetes</taxon>
        <taxon>Mycobacteriales</taxon>
        <taxon>Nocardiaceae</taxon>
        <taxon>Rhodococcus</taxon>
    </lineage>
</organism>
<dbReference type="Proteomes" id="UP001501183">
    <property type="component" value="Unassembled WGS sequence"/>
</dbReference>
<dbReference type="InterPro" id="IPR001647">
    <property type="entry name" value="HTH_TetR"/>
</dbReference>
<dbReference type="SUPFAM" id="SSF46689">
    <property type="entry name" value="Homeodomain-like"/>
    <property type="match status" value="2"/>
</dbReference>
<evidence type="ECO:0000313" key="5">
    <source>
        <dbReference type="Proteomes" id="UP001501183"/>
    </source>
</evidence>
<gene>
    <name evidence="4" type="ORF">GCM10023094_47540</name>
</gene>
<evidence type="ECO:0000259" key="3">
    <source>
        <dbReference type="PROSITE" id="PS50977"/>
    </source>
</evidence>
<accession>A0ABP8PJY8</accession>
<keyword evidence="1 2" id="KW-0238">DNA-binding</keyword>
<evidence type="ECO:0000256" key="2">
    <source>
        <dbReference type="PROSITE-ProRule" id="PRU00335"/>
    </source>
</evidence>
<reference evidence="5" key="1">
    <citation type="journal article" date="2019" name="Int. J. Syst. Evol. Microbiol.">
        <title>The Global Catalogue of Microorganisms (GCM) 10K type strain sequencing project: providing services to taxonomists for standard genome sequencing and annotation.</title>
        <authorList>
            <consortium name="The Broad Institute Genomics Platform"/>
            <consortium name="The Broad Institute Genome Sequencing Center for Infectious Disease"/>
            <person name="Wu L."/>
            <person name="Ma J."/>
        </authorList>
    </citation>
    <scope>NUCLEOTIDE SEQUENCE [LARGE SCALE GENOMIC DNA]</scope>
    <source>
        <strain evidence="5">JCM 32206</strain>
    </source>
</reference>
<dbReference type="PANTHER" id="PTHR30055:SF237">
    <property type="entry name" value="TRANSCRIPTIONAL REPRESSOR MCE3R"/>
    <property type="match status" value="1"/>
</dbReference>
<proteinExistence type="predicted"/>
<dbReference type="SUPFAM" id="SSF48498">
    <property type="entry name" value="Tetracyclin repressor-like, C-terminal domain"/>
    <property type="match status" value="1"/>
</dbReference>
<sequence>MASTREGWVMAERRPRDRKQQILAAAGELFRERGYHNVSVSDVTTRVNITASALYRHYRNKNDLLYHAVLAGIDDLQDTVDGSADLPSLLAALSGMSVRRRGLPLLWQREARYLQDEQRAFLRKRLSVTVSPVFDAVHAHRPELAEADCRLVAFSILAVFSSPSSHRIVMSHRRMESLIHDIATRVALCPIGSEAAAASGPPVDAIAVPVSRREQLLTAAVRMFDDRGYRAVNNDDIGEACGTTGPNVYNHFDTKLDLLATAITRGFDRRDLAVRQALSRVADPRDTLVELLRVHIAFALADGHLVGLIATELGELPDSVRKACLRAQRDYLSLWVRALLEIRPGLDTVEAQFTVSAALTLIGNAARISQLHRRTDLADRLADLCTALLTDEKNPPAALVDGGSGHIPRSHSAQAPALADTASAGRWLRENVCSCSQGLRTST</sequence>
<dbReference type="Gene3D" id="1.10.10.60">
    <property type="entry name" value="Homeodomain-like"/>
    <property type="match status" value="2"/>
</dbReference>
<dbReference type="InterPro" id="IPR009057">
    <property type="entry name" value="Homeodomain-like_sf"/>
</dbReference>
<dbReference type="Pfam" id="PF00440">
    <property type="entry name" value="TetR_N"/>
    <property type="match status" value="2"/>
</dbReference>
<feature type="domain" description="HTH tetR-type" evidence="3">
    <location>
        <begin position="210"/>
        <end position="270"/>
    </location>
</feature>
<keyword evidence="5" id="KW-1185">Reference proteome</keyword>
<dbReference type="PROSITE" id="PS50977">
    <property type="entry name" value="HTH_TETR_2"/>
    <property type="match status" value="2"/>
</dbReference>
<dbReference type="RefSeq" id="WP_345351349.1">
    <property type="nucleotide sequence ID" value="NZ_BAABFB010000072.1"/>
</dbReference>
<dbReference type="InterPro" id="IPR050109">
    <property type="entry name" value="HTH-type_TetR-like_transc_reg"/>
</dbReference>
<feature type="domain" description="HTH tetR-type" evidence="3">
    <location>
        <begin position="16"/>
        <end position="76"/>
    </location>
</feature>
<feature type="DNA-binding region" description="H-T-H motif" evidence="2">
    <location>
        <begin position="233"/>
        <end position="252"/>
    </location>
</feature>
<dbReference type="PANTHER" id="PTHR30055">
    <property type="entry name" value="HTH-TYPE TRANSCRIPTIONAL REGULATOR RUTR"/>
    <property type="match status" value="1"/>
</dbReference>
<dbReference type="PRINTS" id="PR00455">
    <property type="entry name" value="HTHTETR"/>
</dbReference>
<feature type="DNA-binding region" description="H-T-H motif" evidence="2">
    <location>
        <begin position="39"/>
        <end position="58"/>
    </location>
</feature>
<evidence type="ECO:0000313" key="4">
    <source>
        <dbReference type="EMBL" id="GAA4488159.1"/>
    </source>
</evidence>
<comment type="caution">
    <text evidence="4">The sequence shown here is derived from an EMBL/GenBank/DDBJ whole genome shotgun (WGS) entry which is preliminary data.</text>
</comment>
<name>A0ABP8PJY8_9NOCA</name>
<dbReference type="InterPro" id="IPR036271">
    <property type="entry name" value="Tet_transcr_reg_TetR-rel_C_sf"/>
</dbReference>
<dbReference type="Gene3D" id="1.10.357.10">
    <property type="entry name" value="Tetracycline Repressor, domain 2"/>
    <property type="match status" value="2"/>
</dbReference>
<protein>
    <submittedName>
        <fullName evidence="4">TetR/AcrR family transcriptional regulator</fullName>
    </submittedName>
</protein>